<dbReference type="EMBL" id="BARS01015039">
    <property type="protein sequence ID" value="GAF86718.1"/>
    <property type="molecule type" value="Genomic_DNA"/>
</dbReference>
<name>X0SZT0_9ZZZZ</name>
<dbReference type="AlphaFoldDB" id="X0SZT0"/>
<comment type="caution">
    <text evidence="1">The sequence shown here is derived from an EMBL/GenBank/DDBJ whole genome shotgun (WGS) entry which is preliminary data.</text>
</comment>
<organism evidence="1">
    <name type="scientific">marine sediment metagenome</name>
    <dbReference type="NCBI Taxonomy" id="412755"/>
    <lineage>
        <taxon>unclassified sequences</taxon>
        <taxon>metagenomes</taxon>
        <taxon>ecological metagenomes</taxon>
    </lineage>
</organism>
<accession>X0SZT0</accession>
<protein>
    <submittedName>
        <fullName evidence="1">Uncharacterized protein</fullName>
    </submittedName>
</protein>
<proteinExistence type="predicted"/>
<reference evidence="1" key="1">
    <citation type="journal article" date="2014" name="Front. Microbiol.">
        <title>High frequency of phylogenetically diverse reductive dehalogenase-homologous genes in deep subseafloor sedimentary metagenomes.</title>
        <authorList>
            <person name="Kawai M."/>
            <person name="Futagami T."/>
            <person name="Toyoda A."/>
            <person name="Takaki Y."/>
            <person name="Nishi S."/>
            <person name="Hori S."/>
            <person name="Arai W."/>
            <person name="Tsubouchi T."/>
            <person name="Morono Y."/>
            <person name="Uchiyama I."/>
            <person name="Ito T."/>
            <person name="Fujiyama A."/>
            <person name="Inagaki F."/>
            <person name="Takami H."/>
        </authorList>
    </citation>
    <scope>NUCLEOTIDE SEQUENCE</scope>
    <source>
        <strain evidence="1">Expedition CK06-06</strain>
    </source>
</reference>
<sequence length="207" mass="23385">MSALANSLYEVCVFASATFWLSGCLAEEPTADYRTLPGEFAREVLTEPLVATEAFIDDEQFYVRYEGPGGTLYSGGEWTQRIPVDAITAGESYAGPYILPLAYQRDTPWPDPPATRKTGRILSEAEWQAFRDRLLATVLPKDGNNGIVLQFAADDYFLYYDEADEFRSLPLIEKPAEYSIQNRISFREFLQQGVPLLELFLAERNIN</sequence>
<feature type="non-terminal residue" evidence="1">
    <location>
        <position position="207"/>
    </location>
</feature>
<gene>
    <name evidence="1" type="ORF">S01H1_24965</name>
</gene>
<evidence type="ECO:0000313" key="1">
    <source>
        <dbReference type="EMBL" id="GAF86718.1"/>
    </source>
</evidence>